<evidence type="ECO:0008006" key="6">
    <source>
        <dbReference type="Google" id="ProtNLM"/>
    </source>
</evidence>
<sequence length="262" mass="28625">DRVNVVGLMGPGVDPHLYKPASGDVVKLQRAKVIFYSGLMLEGRMTDLFFRMARAGKLVYAVTESIPEKDRLEPPEFAGHWDPHVWGDPILWSNCIVTVVDGLSKADPAGAADYAKRGRAVDASYKAMKAWALKRIAEVPRKHRILITSHDAFNYFGQAFGFQVVAVQGLSTVTEAGLADIAKMVDFIKQKKIKAIFVESSVNPAAIERVSKDANVKIGGELFSDACGKVGDIHEAHGEKYDVGTFVGMLKHNINTVVDALK</sequence>
<proteinExistence type="predicted"/>
<dbReference type="Pfam" id="PF01297">
    <property type="entry name" value="ZnuA"/>
    <property type="match status" value="1"/>
</dbReference>
<feature type="non-terminal residue" evidence="5">
    <location>
        <position position="1"/>
    </location>
</feature>
<dbReference type="InterPro" id="IPR006127">
    <property type="entry name" value="ZnuA-like"/>
</dbReference>
<evidence type="ECO:0000313" key="5">
    <source>
        <dbReference type="EMBL" id="SVA84930.1"/>
    </source>
</evidence>
<name>A0A381Z6Q9_9ZZZZ</name>
<accession>A0A381Z6Q9</accession>
<evidence type="ECO:0000256" key="3">
    <source>
        <dbReference type="ARBA" id="ARBA00022723"/>
    </source>
</evidence>
<dbReference type="AlphaFoldDB" id="A0A381Z6Q9"/>
<organism evidence="5">
    <name type="scientific">marine metagenome</name>
    <dbReference type="NCBI Taxonomy" id="408172"/>
    <lineage>
        <taxon>unclassified sequences</taxon>
        <taxon>metagenomes</taxon>
        <taxon>ecological metagenomes</taxon>
    </lineage>
</organism>
<reference evidence="5" key="1">
    <citation type="submission" date="2018-05" db="EMBL/GenBank/DDBJ databases">
        <authorList>
            <person name="Lanie J.A."/>
            <person name="Ng W.-L."/>
            <person name="Kazmierczak K.M."/>
            <person name="Andrzejewski T.M."/>
            <person name="Davidsen T.M."/>
            <person name="Wayne K.J."/>
            <person name="Tettelin H."/>
            <person name="Glass J.I."/>
            <person name="Rusch D."/>
            <person name="Podicherti R."/>
            <person name="Tsui H.-C.T."/>
            <person name="Winkler M.E."/>
        </authorList>
    </citation>
    <scope>NUCLEOTIDE SEQUENCE</scope>
</reference>
<protein>
    <recommendedName>
        <fullName evidence="6">ABC transporter substrate-binding protein</fullName>
    </recommendedName>
</protein>
<dbReference type="PANTHER" id="PTHR42953:SF1">
    <property type="entry name" value="METAL-BINDING PROTEIN HI_0362-RELATED"/>
    <property type="match status" value="1"/>
</dbReference>
<dbReference type="PRINTS" id="PR00691">
    <property type="entry name" value="ADHESINB"/>
</dbReference>
<evidence type="ECO:0000256" key="4">
    <source>
        <dbReference type="ARBA" id="ARBA00022729"/>
    </source>
</evidence>
<evidence type="ECO:0000256" key="2">
    <source>
        <dbReference type="ARBA" id="ARBA00022448"/>
    </source>
</evidence>
<dbReference type="SUPFAM" id="SSF53807">
    <property type="entry name" value="Helical backbone' metal receptor"/>
    <property type="match status" value="1"/>
</dbReference>
<dbReference type="EMBL" id="UINC01020162">
    <property type="protein sequence ID" value="SVA84930.1"/>
    <property type="molecule type" value="Genomic_DNA"/>
</dbReference>
<evidence type="ECO:0000256" key="1">
    <source>
        <dbReference type="ARBA" id="ARBA00004196"/>
    </source>
</evidence>
<dbReference type="InterPro" id="IPR050492">
    <property type="entry name" value="Bact_metal-bind_prot9"/>
</dbReference>
<dbReference type="InterPro" id="IPR006129">
    <property type="entry name" value="AdhesinB"/>
</dbReference>
<keyword evidence="2" id="KW-0813">Transport</keyword>
<gene>
    <name evidence="5" type="ORF">METZ01_LOCUS137784</name>
</gene>
<dbReference type="GO" id="GO:0030001">
    <property type="term" value="P:metal ion transport"/>
    <property type="evidence" value="ECO:0007669"/>
    <property type="project" value="InterPro"/>
</dbReference>
<dbReference type="GO" id="GO:0030313">
    <property type="term" value="C:cell envelope"/>
    <property type="evidence" value="ECO:0007669"/>
    <property type="project" value="UniProtKB-SubCell"/>
</dbReference>
<dbReference type="InterPro" id="IPR006128">
    <property type="entry name" value="Lipoprotein_PsaA-like"/>
</dbReference>
<dbReference type="GO" id="GO:0007155">
    <property type="term" value="P:cell adhesion"/>
    <property type="evidence" value="ECO:0007669"/>
    <property type="project" value="InterPro"/>
</dbReference>
<keyword evidence="3" id="KW-0479">Metal-binding</keyword>
<dbReference type="GO" id="GO:0046872">
    <property type="term" value="F:metal ion binding"/>
    <property type="evidence" value="ECO:0007669"/>
    <property type="project" value="UniProtKB-KW"/>
</dbReference>
<dbReference type="Gene3D" id="3.40.50.1980">
    <property type="entry name" value="Nitrogenase molybdenum iron protein domain"/>
    <property type="match status" value="2"/>
</dbReference>
<dbReference type="PRINTS" id="PR00690">
    <property type="entry name" value="ADHESNFAMILY"/>
</dbReference>
<comment type="subcellular location">
    <subcellularLocation>
        <location evidence="1">Cell envelope</location>
    </subcellularLocation>
</comment>
<keyword evidence="4" id="KW-0732">Signal</keyword>
<dbReference type="PANTHER" id="PTHR42953">
    <property type="entry name" value="HIGH-AFFINITY ZINC UPTAKE SYSTEM PROTEIN ZNUA-RELATED"/>
    <property type="match status" value="1"/>
</dbReference>